<proteinExistence type="predicted"/>
<dbReference type="PANTHER" id="PTHR45947:SF3">
    <property type="entry name" value="SULFOQUINOVOSYL TRANSFERASE SQD2"/>
    <property type="match status" value="1"/>
</dbReference>
<dbReference type="CDD" id="cd03811">
    <property type="entry name" value="GT4_GT28_WabH-like"/>
    <property type="match status" value="1"/>
</dbReference>
<accession>A0A564UBH1</accession>
<feature type="domain" description="Glycosyl transferase family 1" evidence="1">
    <location>
        <begin position="224"/>
        <end position="379"/>
    </location>
</feature>
<dbReference type="PANTHER" id="PTHR45947">
    <property type="entry name" value="SULFOQUINOVOSYL TRANSFERASE SQD2"/>
    <property type="match status" value="1"/>
</dbReference>
<gene>
    <name evidence="2" type="primary">pglJ_2</name>
    <name evidence="2" type="ORF">DLSSTS7063_02338</name>
</gene>
<dbReference type="SUPFAM" id="SSF53756">
    <property type="entry name" value="UDP-Glycosyltransferase/glycogen phosphorylase"/>
    <property type="match status" value="1"/>
</dbReference>
<dbReference type="Gene3D" id="3.40.50.2000">
    <property type="entry name" value="Glycogen Phosphorylase B"/>
    <property type="match status" value="2"/>
</dbReference>
<dbReference type="InterPro" id="IPR050194">
    <property type="entry name" value="Glycosyltransferase_grp1"/>
</dbReference>
<evidence type="ECO:0000313" key="2">
    <source>
        <dbReference type="EMBL" id="VUX16938.1"/>
    </source>
</evidence>
<evidence type="ECO:0000259" key="1">
    <source>
        <dbReference type="Pfam" id="PF00534"/>
    </source>
</evidence>
<sequence length="394" mass="46194">MDRNSLYKKKILLITEAFDEGGTEFAMLSLINQLKQFECELEILCISKTGVLLNRFPKEIPVREIIFKNNFWKKLALNIEPEWGKCSKLPYNLFITYCNIVYPMKNGKNRLYRKMLKKTLPQKEEWDIVFDFYGYGSFLTAYAAESIKAEKKATWVHATFVYIWDKVTEYFKNFEKIYCVSKAALTDFRERFPETENQTEVLFNFTDTKEIIRKSNENVEDITVEGKFTFLTVGRLERVKSLDFAIRVAKKLKEENLNFVWYVIGDGTLQQELQNLIVLEGVEECFILLGRKDNVYPYLKQCDLYIQTSESEGYSTTILEARVLKRIVIATDINSNREQIISGETGYLVEHKESSFMNAIKSVITNQMLQKNIIKNLEKEEIGFLEEINKLKNF</sequence>
<dbReference type="Proteomes" id="UP000398619">
    <property type="component" value="Unassembled WGS sequence"/>
</dbReference>
<dbReference type="GO" id="GO:0016757">
    <property type="term" value="F:glycosyltransferase activity"/>
    <property type="evidence" value="ECO:0007669"/>
    <property type="project" value="UniProtKB-KW"/>
</dbReference>
<name>A0A564UBH1_9FIRM</name>
<dbReference type="EC" id="2.4.1.291" evidence="2"/>
<protein>
    <submittedName>
        <fullName evidence="2">N-acetylgalactosamine-N,N '-diacetylbacillosaminyl-diphospho-undecaprenol 4-alpha-N-acetylgalactosaminyltransferase</fullName>
        <ecNumber evidence="2">2.4.1.291</ecNumber>
    </submittedName>
</protein>
<reference evidence="2 3" key="1">
    <citation type="submission" date="2019-07" db="EMBL/GenBank/DDBJ databases">
        <authorList>
            <person name="Hibberd C M."/>
            <person name="Gehrig L. J."/>
            <person name="Chang H.-W."/>
            <person name="Venkatesh S."/>
        </authorList>
    </citation>
    <scope>NUCLEOTIDE SEQUENCE [LARGE SCALE GENOMIC DNA]</scope>
    <source>
        <strain evidence="2">Dorea_longicatena_SSTS_Bg7063</strain>
    </source>
</reference>
<dbReference type="InterPro" id="IPR001296">
    <property type="entry name" value="Glyco_trans_1"/>
</dbReference>
<evidence type="ECO:0000313" key="3">
    <source>
        <dbReference type="Proteomes" id="UP000398619"/>
    </source>
</evidence>
<organism evidence="2 3">
    <name type="scientific">Dorea longicatena</name>
    <dbReference type="NCBI Taxonomy" id="88431"/>
    <lineage>
        <taxon>Bacteria</taxon>
        <taxon>Bacillati</taxon>
        <taxon>Bacillota</taxon>
        <taxon>Clostridia</taxon>
        <taxon>Lachnospirales</taxon>
        <taxon>Lachnospiraceae</taxon>
        <taxon>Dorea</taxon>
    </lineage>
</organism>
<dbReference type="Pfam" id="PF00534">
    <property type="entry name" value="Glycos_transf_1"/>
    <property type="match status" value="1"/>
</dbReference>
<dbReference type="RefSeq" id="WP_028088098.1">
    <property type="nucleotide sequence ID" value="NZ_CABHNM010000054.1"/>
</dbReference>
<keyword evidence="2" id="KW-0808">Transferase</keyword>
<dbReference type="AlphaFoldDB" id="A0A564UBH1"/>
<keyword evidence="2" id="KW-0328">Glycosyltransferase</keyword>
<dbReference type="EMBL" id="CABHNM010000054">
    <property type="protein sequence ID" value="VUX16938.1"/>
    <property type="molecule type" value="Genomic_DNA"/>
</dbReference>